<evidence type="ECO:0000313" key="1">
    <source>
        <dbReference type="EMBL" id="MDQ0518030.1"/>
    </source>
</evidence>
<reference evidence="1 2" key="1">
    <citation type="submission" date="2023-07" db="EMBL/GenBank/DDBJ databases">
        <title>Genomic Encyclopedia of Type Strains, Phase IV (KMG-IV): sequencing the most valuable type-strain genomes for metagenomic binning, comparative biology and taxonomic classification.</title>
        <authorList>
            <person name="Goeker M."/>
        </authorList>
    </citation>
    <scope>NUCLEOTIDE SEQUENCE [LARGE SCALE GENOMIC DNA]</scope>
    <source>
        <strain evidence="1 2">B1-1</strain>
    </source>
</reference>
<sequence length="87" mass="9463">MPAILKPNPGLYEDGELVAMAVLLESLCEEILLRRGPAAIDVDELRTGIAEIILRLQRSAIQEPVSLRDAVLREVGLRKDTDGTLAA</sequence>
<dbReference type="RefSeq" id="WP_266283442.1">
    <property type="nucleotide sequence ID" value="NZ_JAPKNF010000003.1"/>
</dbReference>
<gene>
    <name evidence="1" type="ORF">QO015_003643</name>
</gene>
<comment type="caution">
    <text evidence="1">The sequence shown here is derived from an EMBL/GenBank/DDBJ whole genome shotgun (WGS) entry which is preliminary data.</text>
</comment>
<accession>A0ABU0MAN1</accession>
<organism evidence="1 2">
    <name type="scientific">Kaistia geumhonensis</name>
    <dbReference type="NCBI Taxonomy" id="410839"/>
    <lineage>
        <taxon>Bacteria</taxon>
        <taxon>Pseudomonadati</taxon>
        <taxon>Pseudomonadota</taxon>
        <taxon>Alphaproteobacteria</taxon>
        <taxon>Hyphomicrobiales</taxon>
        <taxon>Kaistiaceae</taxon>
        <taxon>Kaistia</taxon>
    </lineage>
</organism>
<protein>
    <submittedName>
        <fullName evidence="1">Uncharacterized protein</fullName>
    </submittedName>
</protein>
<dbReference type="EMBL" id="JAUSWJ010000001">
    <property type="protein sequence ID" value="MDQ0518030.1"/>
    <property type="molecule type" value="Genomic_DNA"/>
</dbReference>
<name>A0ABU0MAN1_9HYPH</name>
<proteinExistence type="predicted"/>
<dbReference type="Proteomes" id="UP001223743">
    <property type="component" value="Unassembled WGS sequence"/>
</dbReference>
<keyword evidence="2" id="KW-1185">Reference proteome</keyword>
<evidence type="ECO:0000313" key="2">
    <source>
        <dbReference type="Proteomes" id="UP001223743"/>
    </source>
</evidence>